<name>A0A6J4V0B9_9CYAN</name>
<evidence type="ECO:0000313" key="1">
    <source>
        <dbReference type="EMBL" id="CAA9563682.1"/>
    </source>
</evidence>
<sequence length="46" mass="5459">NVANFLASQLRRDNGGHQEQQQDIMSRFLMLQELQWVILETKNRCV</sequence>
<gene>
    <name evidence="1" type="ORF">AVDCRST_MAG81-861</name>
</gene>
<organism evidence="1">
    <name type="scientific">uncultured Synechococcales cyanobacterium</name>
    <dbReference type="NCBI Taxonomy" id="1936017"/>
    <lineage>
        <taxon>Bacteria</taxon>
        <taxon>Bacillati</taxon>
        <taxon>Cyanobacteriota</taxon>
        <taxon>Cyanophyceae</taxon>
        <taxon>Synechococcales</taxon>
        <taxon>environmental samples</taxon>
    </lineage>
</organism>
<reference evidence="1" key="1">
    <citation type="submission" date="2020-02" db="EMBL/GenBank/DDBJ databases">
        <authorList>
            <person name="Meier V. D."/>
        </authorList>
    </citation>
    <scope>NUCLEOTIDE SEQUENCE</scope>
    <source>
        <strain evidence="1">AVDCRST_MAG81</strain>
    </source>
</reference>
<dbReference type="EMBL" id="CADCWO010000055">
    <property type="protein sequence ID" value="CAA9563682.1"/>
    <property type="molecule type" value="Genomic_DNA"/>
</dbReference>
<dbReference type="AlphaFoldDB" id="A0A6J4V0B9"/>
<accession>A0A6J4V0B9</accession>
<protein>
    <submittedName>
        <fullName evidence="1">Uncharacterized protein</fullName>
    </submittedName>
</protein>
<proteinExistence type="predicted"/>
<feature type="non-terminal residue" evidence="1">
    <location>
        <position position="1"/>
    </location>
</feature>